<gene>
    <name evidence="1" type="ORF">CLV85_2216</name>
</gene>
<dbReference type="OrthoDB" id="5107907at2"/>
<reference evidence="1 2" key="1">
    <citation type="submission" date="2017-11" db="EMBL/GenBank/DDBJ databases">
        <title>Genomic Encyclopedia of Archaeal and Bacterial Type Strains, Phase II (KMG-II): From Individual Species to Whole Genera.</title>
        <authorList>
            <person name="Goeker M."/>
        </authorList>
    </citation>
    <scope>NUCLEOTIDE SEQUENCE [LARGE SCALE GENOMIC DNA]</scope>
    <source>
        <strain evidence="1 2">DSM 16400</strain>
    </source>
</reference>
<evidence type="ECO:0008006" key="3">
    <source>
        <dbReference type="Google" id="ProtNLM"/>
    </source>
</evidence>
<sequence length="229" mass="24748">MNLLAFRVDAANTLFPPDKPEGEVVAPDPARLLFIGDAAASSYGLLHHGLGVVSQTSRYVARELASGCSWTSIADVELTMARAAKELANVDHDLDAVVIVLGPPDVLFGTTATEWTTSLHRIIDTVRGGSNPHCPVIVAAVPPMYRFRAMPRFVQRLLALQITRLNRASLAVADTVPGVSYVAFPSLDMCNTFIQDSINWKTIHSLWGKQLGAVTSRTLAAQRSARDSI</sequence>
<dbReference type="Proteomes" id="UP000231742">
    <property type="component" value="Unassembled WGS sequence"/>
</dbReference>
<comment type="caution">
    <text evidence="1">The sequence shown here is derived from an EMBL/GenBank/DDBJ whole genome shotgun (WGS) entry which is preliminary data.</text>
</comment>
<organism evidence="1 2">
    <name type="scientific">Salinibacterium amurskyense</name>
    <dbReference type="NCBI Taxonomy" id="205941"/>
    <lineage>
        <taxon>Bacteria</taxon>
        <taxon>Bacillati</taxon>
        <taxon>Actinomycetota</taxon>
        <taxon>Actinomycetes</taxon>
        <taxon>Micrococcales</taxon>
        <taxon>Microbacteriaceae</taxon>
        <taxon>Salinibacterium</taxon>
    </lineage>
</organism>
<dbReference type="AlphaFoldDB" id="A0A2M9D380"/>
<keyword evidence="2" id="KW-1185">Reference proteome</keyword>
<proteinExistence type="predicted"/>
<dbReference type="EMBL" id="PGFH01000002">
    <property type="protein sequence ID" value="PJJ78639.1"/>
    <property type="molecule type" value="Genomic_DNA"/>
</dbReference>
<name>A0A2M9D380_9MICO</name>
<protein>
    <recommendedName>
        <fullName evidence="3">GDSL-like lipase/acylhydrolase family protein</fullName>
    </recommendedName>
</protein>
<dbReference type="SUPFAM" id="SSF52266">
    <property type="entry name" value="SGNH hydrolase"/>
    <property type="match status" value="1"/>
</dbReference>
<dbReference type="CDD" id="cd01836">
    <property type="entry name" value="FeeA_FeeB_like"/>
    <property type="match status" value="1"/>
</dbReference>
<accession>A0A2M9D380</accession>
<dbReference type="InterPro" id="IPR036514">
    <property type="entry name" value="SGNH_hydro_sf"/>
</dbReference>
<evidence type="ECO:0000313" key="1">
    <source>
        <dbReference type="EMBL" id="PJJ78639.1"/>
    </source>
</evidence>
<evidence type="ECO:0000313" key="2">
    <source>
        <dbReference type="Proteomes" id="UP000231742"/>
    </source>
</evidence>
<dbReference type="Gene3D" id="3.40.50.1110">
    <property type="entry name" value="SGNH hydrolase"/>
    <property type="match status" value="1"/>
</dbReference>